<comment type="caution">
    <text evidence="3">The sequence shown here is derived from an EMBL/GenBank/DDBJ whole genome shotgun (WGS) entry which is preliminary data.</text>
</comment>
<name>A0ABT0DFA0_9HYPH</name>
<evidence type="ECO:0000256" key="1">
    <source>
        <dbReference type="SAM" id="Coils"/>
    </source>
</evidence>
<evidence type="ECO:0000313" key="3">
    <source>
        <dbReference type="EMBL" id="MCK0198646.1"/>
    </source>
</evidence>
<keyword evidence="4" id="KW-1185">Reference proteome</keyword>
<evidence type="ECO:0000313" key="4">
    <source>
        <dbReference type="Proteomes" id="UP001203284"/>
    </source>
</evidence>
<gene>
    <name evidence="3" type="ORF">MWN34_17250</name>
</gene>
<feature type="coiled-coil region" evidence="1">
    <location>
        <begin position="176"/>
        <end position="203"/>
    </location>
</feature>
<sequence>MTVTTSSAAPLAAPEAMPEAVYQRASAAVSEEVERVRKGALPVPSKAEQDAFIDEVARRIDVLPIVKLPFIGSLAMEWEGVFDRETDEGPGTLLVSVGHFDFSYSMDDLLRRSGPSAGVQRIGHYPWCAIGIPLLTLGLIVLLLRDLVVGVRYWRLHQLWLRLMWRFRPLAMTRKYLARETEKQELEDRIRHERAERDRERAAREAEREAAFEAEVERRLAARLAGATAPEAAAA</sequence>
<keyword evidence="2" id="KW-0812">Transmembrane</keyword>
<proteinExistence type="predicted"/>
<accession>A0ABT0DFA0</accession>
<keyword evidence="2" id="KW-1133">Transmembrane helix</keyword>
<evidence type="ECO:0000256" key="2">
    <source>
        <dbReference type="SAM" id="Phobius"/>
    </source>
</evidence>
<feature type="transmembrane region" description="Helical" evidence="2">
    <location>
        <begin position="124"/>
        <end position="144"/>
    </location>
</feature>
<keyword evidence="2" id="KW-0472">Membrane</keyword>
<dbReference type="Proteomes" id="UP001203284">
    <property type="component" value="Unassembled WGS sequence"/>
</dbReference>
<dbReference type="EMBL" id="JALKCH010000013">
    <property type="protein sequence ID" value="MCK0198646.1"/>
    <property type="molecule type" value="Genomic_DNA"/>
</dbReference>
<reference evidence="3 4" key="1">
    <citation type="submission" date="2022-04" db="EMBL/GenBank/DDBJ databases">
        <authorList>
            <person name="Grouzdev D.S."/>
            <person name="Pantiukh K.S."/>
            <person name="Krutkina M.S."/>
        </authorList>
    </citation>
    <scope>NUCLEOTIDE SEQUENCE [LARGE SCALE GENOMIC DNA]</scope>
    <source>
        <strain evidence="3 4">6x-1</strain>
    </source>
</reference>
<protein>
    <submittedName>
        <fullName evidence="3">Uncharacterized protein</fullName>
    </submittedName>
</protein>
<keyword evidence="1" id="KW-0175">Coiled coil</keyword>
<organism evidence="3 4">
    <name type="scientific">Ancylobacter crimeensis</name>
    <dbReference type="NCBI Taxonomy" id="2579147"/>
    <lineage>
        <taxon>Bacteria</taxon>
        <taxon>Pseudomonadati</taxon>
        <taxon>Pseudomonadota</taxon>
        <taxon>Alphaproteobacteria</taxon>
        <taxon>Hyphomicrobiales</taxon>
        <taxon>Xanthobacteraceae</taxon>
        <taxon>Ancylobacter</taxon>
    </lineage>
</organism>
<dbReference type="RefSeq" id="WP_247030544.1">
    <property type="nucleotide sequence ID" value="NZ_JALKCH010000013.1"/>
</dbReference>